<dbReference type="PANTHER" id="PTHR43661:SF3">
    <property type="entry name" value="D-XYLONATE DEHYDRATASE YAGF-RELATED"/>
    <property type="match status" value="1"/>
</dbReference>
<evidence type="ECO:0000256" key="7">
    <source>
        <dbReference type="ARBA" id="ARBA00023304"/>
    </source>
</evidence>
<keyword evidence="3" id="KW-0479">Metal-binding</keyword>
<organism evidence="10 11">
    <name type="scientific">Candidatus Pullichristensenella stercorigallinarum</name>
    <dbReference type="NCBI Taxonomy" id="2840909"/>
    <lineage>
        <taxon>Bacteria</taxon>
        <taxon>Bacillati</taxon>
        <taxon>Bacillota</taxon>
        <taxon>Clostridia</taxon>
        <taxon>Candidatus Pullichristensenella</taxon>
    </lineage>
</organism>
<keyword evidence="2" id="KW-0001">2Fe-2S</keyword>
<dbReference type="EMBL" id="DVFZ01000078">
    <property type="protein sequence ID" value="HIQ82973.1"/>
    <property type="molecule type" value="Genomic_DNA"/>
</dbReference>
<dbReference type="GO" id="GO:0046872">
    <property type="term" value="F:metal ion binding"/>
    <property type="evidence" value="ECO:0007669"/>
    <property type="project" value="UniProtKB-KW"/>
</dbReference>
<keyword evidence="7" id="KW-0028">Amino-acid biosynthesis</keyword>
<evidence type="ECO:0000256" key="5">
    <source>
        <dbReference type="ARBA" id="ARBA00023014"/>
    </source>
</evidence>
<dbReference type="AlphaFoldDB" id="A0A9D1CWT9"/>
<evidence type="ECO:0000256" key="4">
    <source>
        <dbReference type="ARBA" id="ARBA00023004"/>
    </source>
</evidence>
<evidence type="ECO:0000256" key="3">
    <source>
        <dbReference type="ARBA" id="ARBA00022723"/>
    </source>
</evidence>
<dbReference type="PANTHER" id="PTHR43661">
    <property type="entry name" value="D-XYLONATE DEHYDRATASE"/>
    <property type="match status" value="1"/>
</dbReference>
<comment type="similarity">
    <text evidence="1">Belongs to the IlvD/Edd family.</text>
</comment>
<feature type="domain" description="Dihydroxy-acid/6-phosphogluconate dehydratase C-terminal" evidence="9">
    <location>
        <begin position="358"/>
        <end position="548"/>
    </location>
</feature>
<keyword evidence="7" id="KW-0100">Branched-chain amino acid biosynthesis</keyword>
<dbReference type="Pfam" id="PF00920">
    <property type="entry name" value="ILVD_EDD_N"/>
    <property type="match status" value="1"/>
</dbReference>
<dbReference type="GO" id="GO:0051537">
    <property type="term" value="F:2 iron, 2 sulfur cluster binding"/>
    <property type="evidence" value="ECO:0007669"/>
    <property type="project" value="UniProtKB-KW"/>
</dbReference>
<reference evidence="10" key="2">
    <citation type="journal article" date="2021" name="PeerJ">
        <title>Extensive microbial diversity within the chicken gut microbiome revealed by metagenomics and culture.</title>
        <authorList>
            <person name="Gilroy R."/>
            <person name="Ravi A."/>
            <person name="Getino M."/>
            <person name="Pursley I."/>
            <person name="Horton D.L."/>
            <person name="Alikhan N.F."/>
            <person name="Baker D."/>
            <person name="Gharbi K."/>
            <person name="Hall N."/>
            <person name="Watson M."/>
            <person name="Adriaenssens E.M."/>
            <person name="Foster-Nyarko E."/>
            <person name="Jarju S."/>
            <person name="Secka A."/>
            <person name="Antonio M."/>
            <person name="Oren A."/>
            <person name="Chaudhuri R.R."/>
            <person name="La Ragione R."/>
            <person name="Hildebrand F."/>
            <person name="Pallen M.J."/>
        </authorList>
    </citation>
    <scope>NUCLEOTIDE SEQUENCE</scope>
    <source>
        <strain evidence="10">ChiSjej6B24-2974</strain>
    </source>
</reference>
<dbReference type="InterPro" id="IPR000581">
    <property type="entry name" value="ILV_EDD_N"/>
</dbReference>
<dbReference type="SUPFAM" id="SSF143975">
    <property type="entry name" value="IlvD/EDD N-terminal domain-like"/>
    <property type="match status" value="1"/>
</dbReference>
<dbReference type="SUPFAM" id="SSF52016">
    <property type="entry name" value="LeuD/IlvD-like"/>
    <property type="match status" value="1"/>
</dbReference>
<dbReference type="InterPro" id="IPR020558">
    <property type="entry name" value="DiOHA_6PGluconate_deHydtase_CS"/>
</dbReference>
<dbReference type="PROSITE" id="PS00886">
    <property type="entry name" value="ILVD_EDD_1"/>
    <property type="match status" value="1"/>
</dbReference>
<keyword evidence="4" id="KW-0408">Iron</keyword>
<keyword evidence="6" id="KW-0456">Lyase</keyword>
<keyword evidence="5" id="KW-0411">Iron-sulfur</keyword>
<evidence type="ECO:0000256" key="6">
    <source>
        <dbReference type="ARBA" id="ARBA00023239"/>
    </source>
</evidence>
<comment type="caution">
    <text evidence="10">The sequence shown here is derived from an EMBL/GenBank/DDBJ whole genome shotgun (WGS) entry which is preliminary data.</text>
</comment>
<dbReference type="Proteomes" id="UP000824260">
    <property type="component" value="Unassembled WGS sequence"/>
</dbReference>
<dbReference type="GO" id="GO:0016836">
    <property type="term" value="F:hydro-lyase activity"/>
    <property type="evidence" value="ECO:0007669"/>
    <property type="project" value="UniProtKB-ARBA"/>
</dbReference>
<evidence type="ECO:0000256" key="2">
    <source>
        <dbReference type="ARBA" id="ARBA00022714"/>
    </source>
</evidence>
<dbReference type="InterPro" id="IPR042096">
    <property type="entry name" value="Dihydro-acid_dehy_C"/>
</dbReference>
<evidence type="ECO:0000259" key="8">
    <source>
        <dbReference type="Pfam" id="PF00920"/>
    </source>
</evidence>
<dbReference type="InterPro" id="IPR056740">
    <property type="entry name" value="ILV_EDD_C"/>
</dbReference>
<dbReference type="GO" id="GO:0009082">
    <property type="term" value="P:branched-chain amino acid biosynthetic process"/>
    <property type="evidence" value="ECO:0007669"/>
    <property type="project" value="UniProtKB-KW"/>
</dbReference>
<feature type="domain" description="Dihydroxy-acid/6-phosphogluconate dehydratase N-terminal" evidence="8">
    <location>
        <begin position="33"/>
        <end position="346"/>
    </location>
</feature>
<proteinExistence type="inferred from homology"/>
<evidence type="ECO:0000313" key="10">
    <source>
        <dbReference type="EMBL" id="HIQ82973.1"/>
    </source>
</evidence>
<dbReference type="Pfam" id="PF24877">
    <property type="entry name" value="ILV_EDD_C"/>
    <property type="match status" value="1"/>
</dbReference>
<gene>
    <name evidence="10" type="ORF">IAA52_07705</name>
</gene>
<reference evidence="10" key="1">
    <citation type="submission" date="2020-10" db="EMBL/GenBank/DDBJ databases">
        <authorList>
            <person name="Gilroy R."/>
        </authorList>
    </citation>
    <scope>NUCLEOTIDE SEQUENCE</scope>
    <source>
        <strain evidence="10">ChiSjej6B24-2974</strain>
    </source>
</reference>
<evidence type="ECO:0000256" key="1">
    <source>
        <dbReference type="ARBA" id="ARBA00006486"/>
    </source>
</evidence>
<sequence>MNLKSSAILKGPEWSSVRALYKGMGFSDYDLSRPMIGIANAWNNANPGHNNLRQVAEFVRQGILQAGGTPVEFGIIGPCDGMGCGNDGMRYILPARNIIADEVETMAELNHFDGVVLLGSCDKVVPGLLMAAARLDIPALLVNGGPMLGGVPFDGRASDNSSPVEALGMLQAGRITEKEYQALEDGCCPCNGSCSFLGTANTMCAVAEAMGMMLPGSSMVPAVLAERFRFAQASGRRIVEMVREGLRSRKIINGAGLRNALRLGMAIGGSTNMALHFPAIAHESGQALSMDEIDKIARSTPHLALIYPNGPLNVPDFYAAGGVPAVMKHLLPMLEEAVTCMGKSWAALLRDVPAVENDIIHSPQRAWHAWGSLAVLRGNLAPDTAVTKPTAIHPEMLYFQGEAICFDGEEAATEAVSQGKIREGMVLVIRYEGPKGGPGMREMVRIMKLLYGRGLALSTAVVTDGRFSGTNNGCFVGHVSPEASEGGPIALVEDGDRITIDIPNGRLDVDVPEETLARRRQKWRRPPCECKGLLRRFAQQAESAALGAVCKDC</sequence>
<accession>A0A9D1CWT9</accession>
<dbReference type="FunFam" id="3.50.30.80:FF:000001">
    <property type="entry name" value="Dihydroxy-acid dehydratase"/>
    <property type="match status" value="1"/>
</dbReference>
<name>A0A9D1CWT9_9FIRM</name>
<dbReference type="Gene3D" id="3.50.30.80">
    <property type="entry name" value="IlvD/EDD C-terminal domain-like"/>
    <property type="match status" value="1"/>
</dbReference>
<dbReference type="InterPro" id="IPR037237">
    <property type="entry name" value="IlvD/EDD_N"/>
</dbReference>
<evidence type="ECO:0000259" key="9">
    <source>
        <dbReference type="Pfam" id="PF24877"/>
    </source>
</evidence>
<evidence type="ECO:0000313" key="11">
    <source>
        <dbReference type="Proteomes" id="UP000824260"/>
    </source>
</evidence>
<protein>
    <submittedName>
        <fullName evidence="10">Dihydroxy-acid dehydratase</fullName>
    </submittedName>
</protein>
<dbReference type="GO" id="GO:0005829">
    <property type="term" value="C:cytosol"/>
    <property type="evidence" value="ECO:0007669"/>
    <property type="project" value="TreeGrafter"/>
</dbReference>